<organism evidence="3 4">
    <name type="scientific">Setaria viridis</name>
    <name type="common">Green bristlegrass</name>
    <name type="synonym">Setaria italica subsp. viridis</name>
    <dbReference type="NCBI Taxonomy" id="4556"/>
    <lineage>
        <taxon>Eukaryota</taxon>
        <taxon>Viridiplantae</taxon>
        <taxon>Streptophyta</taxon>
        <taxon>Embryophyta</taxon>
        <taxon>Tracheophyta</taxon>
        <taxon>Spermatophyta</taxon>
        <taxon>Magnoliopsida</taxon>
        <taxon>Liliopsida</taxon>
        <taxon>Poales</taxon>
        <taxon>Poaceae</taxon>
        <taxon>PACMAD clade</taxon>
        <taxon>Panicoideae</taxon>
        <taxon>Panicodae</taxon>
        <taxon>Paniceae</taxon>
        <taxon>Cenchrinae</taxon>
        <taxon>Setaria</taxon>
    </lineage>
</organism>
<dbReference type="InterPro" id="IPR023213">
    <property type="entry name" value="CAT-like_dom_sf"/>
</dbReference>
<dbReference type="Gramene" id="TKW10289">
    <property type="protein sequence ID" value="TKW10289"/>
    <property type="gene ID" value="SEVIR_6G153000v2"/>
</dbReference>
<dbReference type="PANTHER" id="PTHR31625">
    <property type="match status" value="1"/>
</dbReference>
<protein>
    <submittedName>
        <fullName evidence="3">Uncharacterized protein</fullName>
    </submittedName>
</protein>
<evidence type="ECO:0000313" key="3">
    <source>
        <dbReference type="EMBL" id="TKW10289.1"/>
    </source>
</evidence>
<dbReference type="OMA" id="RWVERIT"/>
<accession>A0A4U6UA03</accession>
<evidence type="ECO:0000313" key="4">
    <source>
        <dbReference type="Proteomes" id="UP000298652"/>
    </source>
</evidence>
<keyword evidence="4" id="KW-1185">Reference proteome</keyword>
<proteinExistence type="predicted"/>
<name>A0A4U6UA03_SETVI</name>
<evidence type="ECO:0000256" key="1">
    <source>
        <dbReference type="ARBA" id="ARBA00022679"/>
    </source>
</evidence>
<dbReference type="EMBL" id="CM016557">
    <property type="protein sequence ID" value="TKW10289.1"/>
    <property type="molecule type" value="Genomic_DNA"/>
</dbReference>
<keyword evidence="1" id="KW-0808">Transferase</keyword>
<dbReference type="Pfam" id="PF02458">
    <property type="entry name" value="Transferase"/>
    <property type="match status" value="1"/>
</dbReference>
<gene>
    <name evidence="3" type="ORF">SEVIR_6G153000v2</name>
</gene>
<dbReference type="InterPro" id="IPR051504">
    <property type="entry name" value="Plant_metabolite_acyltrans"/>
</dbReference>
<sequence length="394" mass="41348">MPGVDVPAILSNLKDALDRFNRNTNTSDLYELHYRPGDGFAFTVAEYDVGGGMGVDGIDGLGTDEPREVARIAPLVPALPAARGRHRARRATLLLPARRGLAIGVAVHHAAVDGSSSTHFLHTWAAAACTRSDAPPPVIDRSLLPDAFFQVMWTTGTIEVGQMPADQLLATFTLSKDDLQRVKDAVAAETARRGVAPPRCTSLVAALGFVWSCYHRAKEATSSSSTPMASAGVDGRTCCLIFPVDHRSRMSPPLPDKYLGNCVGPAFAVAPKDALAGGLLSACAAVAAGIDAAVRGGVRTGSMDAWTDRAKEVAGSMGMLSVGSPRFRVYELDLGFGWPAKVDIVSVARTGAVAVAESRRGAGGMEVGVPLPPDVMDRFRMCFADAIAGLHAQS</sequence>
<dbReference type="Proteomes" id="UP000298652">
    <property type="component" value="Chromosome 6"/>
</dbReference>
<dbReference type="AlphaFoldDB" id="A0A4U6UA03"/>
<dbReference type="Gene3D" id="3.30.559.10">
    <property type="entry name" value="Chloramphenicol acetyltransferase-like domain"/>
    <property type="match status" value="2"/>
</dbReference>
<evidence type="ECO:0000256" key="2">
    <source>
        <dbReference type="ARBA" id="ARBA00023315"/>
    </source>
</evidence>
<dbReference type="GO" id="GO:0016747">
    <property type="term" value="F:acyltransferase activity, transferring groups other than amino-acyl groups"/>
    <property type="evidence" value="ECO:0007669"/>
    <property type="project" value="UniProtKB-ARBA"/>
</dbReference>
<keyword evidence="2" id="KW-0012">Acyltransferase</keyword>
<reference evidence="3" key="1">
    <citation type="submission" date="2019-03" db="EMBL/GenBank/DDBJ databases">
        <title>WGS assembly of Setaria viridis.</title>
        <authorList>
            <person name="Huang P."/>
            <person name="Jenkins J."/>
            <person name="Grimwood J."/>
            <person name="Barry K."/>
            <person name="Healey A."/>
            <person name="Mamidi S."/>
            <person name="Sreedasyam A."/>
            <person name="Shu S."/>
            <person name="Feldman M."/>
            <person name="Wu J."/>
            <person name="Yu Y."/>
            <person name="Chen C."/>
            <person name="Johnson J."/>
            <person name="Rokhsar D."/>
            <person name="Baxter I."/>
            <person name="Schmutz J."/>
            <person name="Brutnell T."/>
            <person name="Kellogg E."/>
        </authorList>
    </citation>
    <scope>NUCLEOTIDE SEQUENCE [LARGE SCALE GENOMIC DNA]</scope>
</reference>